<proteinExistence type="predicted"/>
<dbReference type="EMBL" id="MN740808">
    <property type="protein sequence ID" value="QHU12651.1"/>
    <property type="molecule type" value="Genomic_DNA"/>
</dbReference>
<keyword evidence="1" id="KW-0175">Coiled coil</keyword>
<sequence>MSTRRKLFQKIAGGGNLYMLGVNKSKIADFNPGSIDGLAFWTQADKKCLVYRTINKYTELPDVLPSLKDKILIQYKGNLDSEVLSEIKSVVDSQPNSFIPFHLNKNTPVNFPFFSSNPEKLDAISLESMFDTSKPGENKEIMRSKEIKLSSSNISIYSLSTNIEITYNDTLKILVISVINPSNPVIEFSEILVFSRVLTKEENEHMEGYIAYKKNEQYLLSLNHPYLPTIDSFTFLKDISTQIYESEFSIGENIKRFDVAVQTYSNKLPDAEILQKAPSLKQKAAAILLQISVVKQNLVKAALLARKKRIETLAATFEAMKDLKGYIEPFTQENLNSKLLEFKSVSTELEAYINSLDDLDKVVYNAKKQNNESEQIIKRTQAISAELLNEQKLASAMKEIQGKLRDRIEKVNKAGKNKYDVLYAKITRKIEAFEEGIKFSNTTIKNMWETLLVNFNTLEHIITSGEWLSYNNTIKTDNTLIKRGDIPYEIKYIDAYLNSIQTLYELIRNQITEGDFIFLRNEINCIETFYTTLLKKVESKEMKLISSKLFISILKKKDSEMKGYYKDFNNLYNILYPAVKELLKILNTNKEYPSTKTELKNAYPIPSVYRYKEISQQTKYVRKINKHDNSLTMIEYIFTKNNGTIDYLDEKTLEVNFFFPSLESISKNKEDNFFTKKIPFRDTLGYPLIQKFMVLSPYSKNESILDSISNLQITPRYFHIVDNQFEIPRDAVNSIYEMKMPSPQMPVLLPKYAMEDGEFFICVNVGDIAIQIRIPGTMEDIYDFIGPNEVCIYVFIDTTDLESQLYGRVQWDDIRIAYDTIYDTPRSSLCCKIDEFPNKIFMRSKKVPLFDKNGFLIEALLDDNSCIYDIDDIHRASPYKINVLEGTQKMSDLEINSDWGEQFVPGIFPTIINMACEATTGLAVFCNQQGIPAIDEFCYTKYLKSPILQINGVTMTQTSSSKNMEVVLNSTTPIVQYGKFSYSDVFTQSFRSIFVKQISPQENIFIYVSSTGFPLISPLKQYILLENFIFYPPLHLTYVENLVSRYAYIPESEHEEKLIYEIKPYTYPYVLTKEQKEARNITLEITILSYRYMTGKAYIDSTLISLKSCLSFCKTLFVYNQVSGKDEEVFSGIEKTCELLTTCIENIKEFFITYISYKSSIDVMMGKNVISDKSTDTMMEISTFDVKLKDTLGNVYKKYKIGLKATNFFKMISKKIEKIREKIKDLNEVKKIEITESIRYIQNIQIQQTLLTNGNRNKELEKIFKICAEKQTEFDGILDELNKSLNKIPKDLDALQDWVNNNQVLIDAALTLYKEINEIEKIHVVHIFTQQLKNTNEIGNKKMQENEAKIEELIKYKKKMALWLEIYTDATEQHKYTRETAIIIASTPTLKGYAISMIPFEEMENPSIERDWRPIEHTQILSISLRSLFKKNIMEQLEIFIEKYENFYTEININANTILSTDTLNRLNMDINKRVDASNKTTNEHIAKAVDAEAELKPIFDEYEKIRSDIRFEIQKVLNTLATENQSLWLDSTGKRTAFQTTFALLQPYLNDIQLAKIKDNITKMDELFSNNSLSNMDTVQRSLKVSDFYTNISYINMLKIYDTWTIMNEHLKTINYFLSEIQTSMDQIQKETLSTLQSIIQTKNNTINEEYTKLKTSSINGSELKDITSIIDTQITKLAENRDEDIPKCISALKIISEIETQLKKYSS</sequence>
<evidence type="ECO:0000313" key="2">
    <source>
        <dbReference type="EMBL" id="QHU12651.1"/>
    </source>
</evidence>
<name>A0A6C0K666_9ZZZZ</name>
<accession>A0A6C0K666</accession>
<reference evidence="2" key="1">
    <citation type="journal article" date="2020" name="Nature">
        <title>Giant virus diversity and host interactions through global metagenomics.</title>
        <authorList>
            <person name="Schulz F."/>
            <person name="Roux S."/>
            <person name="Paez-Espino D."/>
            <person name="Jungbluth S."/>
            <person name="Walsh D.A."/>
            <person name="Denef V.J."/>
            <person name="McMahon K.D."/>
            <person name="Konstantinidis K.T."/>
            <person name="Eloe-Fadrosh E.A."/>
            <person name="Kyrpides N.C."/>
            <person name="Woyke T."/>
        </authorList>
    </citation>
    <scope>NUCLEOTIDE SEQUENCE</scope>
    <source>
        <strain evidence="2">GVMAG-S-1101172-89</strain>
    </source>
</reference>
<evidence type="ECO:0000256" key="1">
    <source>
        <dbReference type="SAM" id="Coils"/>
    </source>
</evidence>
<feature type="coiled-coil region" evidence="1">
    <location>
        <begin position="1209"/>
        <end position="1236"/>
    </location>
</feature>
<protein>
    <submittedName>
        <fullName evidence="2">Uncharacterized protein</fullName>
    </submittedName>
</protein>
<organism evidence="2">
    <name type="scientific">viral metagenome</name>
    <dbReference type="NCBI Taxonomy" id="1070528"/>
    <lineage>
        <taxon>unclassified sequences</taxon>
        <taxon>metagenomes</taxon>
        <taxon>organismal metagenomes</taxon>
    </lineage>
</organism>